<evidence type="ECO:0000313" key="1">
    <source>
        <dbReference type="EMBL" id="KPL82325.1"/>
    </source>
</evidence>
<sequence>MRPGVGTIKARPFNWADLVTLYRYRHQIACLDSILALTRGQPLGFWVVLRHLRLEENAFTTVLHPSDGKPALIGQASLRNGGSLGQMTFVLPAVASQTALVPFLIEELVRQVGQQGGLGLLAAVDEESPLFEGLRHSGFAVYAWQRIWRLMGAPLMGNGQGDWLPTTGLDEFAIRSLYQALTPPLVQRAEPLAERALAGMVFQQEGEILAYMEAHFGPRGILLFPLFHPDVQRPAEVLKAYLRGLHFSLGRPVYVAVRSYQAWLEDALTDLQGELYRQQALMVRYLTVTTRSAVWAPVKAGRDNRQPALIGPLPREMCVAPIQRVTETATLSETHYN</sequence>
<organism evidence="1 2">
    <name type="scientific">Thermanaerothrix daxensis</name>
    <dbReference type="NCBI Taxonomy" id="869279"/>
    <lineage>
        <taxon>Bacteria</taxon>
        <taxon>Bacillati</taxon>
        <taxon>Chloroflexota</taxon>
        <taxon>Anaerolineae</taxon>
        <taxon>Anaerolineales</taxon>
        <taxon>Anaerolineaceae</taxon>
        <taxon>Thermanaerothrix</taxon>
    </lineage>
</organism>
<accession>A0A0P6YIY2</accession>
<comment type="caution">
    <text evidence="1">The sequence shown here is derived from an EMBL/GenBank/DDBJ whole genome shotgun (WGS) entry which is preliminary data.</text>
</comment>
<reference evidence="1 2" key="1">
    <citation type="submission" date="2015-07" db="EMBL/GenBank/DDBJ databases">
        <title>Whole genome sequence of Thermanaerothrix daxensis DSM 23592.</title>
        <authorList>
            <person name="Hemp J."/>
            <person name="Ward L.M."/>
            <person name="Pace L.A."/>
            <person name="Fischer W.W."/>
        </authorList>
    </citation>
    <scope>NUCLEOTIDE SEQUENCE [LARGE SCALE GENOMIC DNA]</scope>
    <source>
        <strain evidence="1 2">GNS-1</strain>
    </source>
</reference>
<keyword evidence="2" id="KW-1185">Reference proteome</keyword>
<evidence type="ECO:0000313" key="2">
    <source>
        <dbReference type="Proteomes" id="UP000050544"/>
    </source>
</evidence>
<name>A0A0P6YIY2_9CHLR</name>
<dbReference type="OrthoDB" id="158242at2"/>
<proteinExistence type="predicted"/>
<dbReference type="AlphaFoldDB" id="A0A0P6YIY2"/>
<dbReference type="RefSeq" id="WP_054521786.1">
    <property type="nucleotide sequence ID" value="NZ_LGKO01000005.1"/>
</dbReference>
<protein>
    <submittedName>
        <fullName evidence="1">Uncharacterized protein</fullName>
    </submittedName>
</protein>
<dbReference type="EMBL" id="LGKO01000005">
    <property type="protein sequence ID" value="KPL82325.1"/>
    <property type="molecule type" value="Genomic_DNA"/>
</dbReference>
<dbReference type="STRING" id="869279.SE15_09010"/>
<dbReference type="Proteomes" id="UP000050544">
    <property type="component" value="Unassembled WGS sequence"/>
</dbReference>
<gene>
    <name evidence="1" type="ORF">SE15_09010</name>
</gene>